<dbReference type="InterPro" id="IPR045861">
    <property type="entry name" value="CorA_cytoplasmic_dom"/>
</dbReference>
<gene>
    <name evidence="2" type="ORF">NRP21_09050</name>
</gene>
<comment type="caution">
    <text evidence="2">The sequence shown here is derived from an EMBL/GenBank/DDBJ whole genome shotgun (WGS) entry which is preliminary data.</text>
</comment>
<evidence type="ECO:0000256" key="1">
    <source>
        <dbReference type="SAM" id="MobiDB-lite"/>
    </source>
</evidence>
<organism evidence="2 3">
    <name type="scientific">Roseomonas populi</name>
    <dbReference type="NCBI Taxonomy" id="3121582"/>
    <lineage>
        <taxon>Bacteria</taxon>
        <taxon>Pseudomonadati</taxon>
        <taxon>Pseudomonadota</taxon>
        <taxon>Alphaproteobacteria</taxon>
        <taxon>Acetobacterales</taxon>
        <taxon>Roseomonadaceae</taxon>
        <taxon>Roseomonas</taxon>
    </lineage>
</organism>
<dbReference type="SUPFAM" id="SSF143865">
    <property type="entry name" value="CorA soluble domain-like"/>
    <property type="match status" value="1"/>
</dbReference>
<dbReference type="Gene3D" id="3.30.460.20">
    <property type="entry name" value="CorA soluble domain-like"/>
    <property type="match status" value="1"/>
</dbReference>
<protein>
    <submittedName>
        <fullName evidence="2">Uncharacterized protein</fullName>
    </submittedName>
</protein>
<sequence>MEAALAGGIPPMELWLHFDLRDARAHRFLQALPGLPPVARAALDERAEIAHLDTDGTAIWGTLPDFHHEALEAPDPLQMGVLHMPMAPRLLVTARRHPLRAPQLAGEEAVSAETAAQQWDILLRAILEGIGRASAALSQRMNGIEDRLLQDRDVARFKLARTRRDTLLPPTLVTGIFGMNATDPSPSSFSTSSTPSARADAARAANTSH</sequence>
<proteinExistence type="predicted"/>
<accession>A0ABT1X273</accession>
<dbReference type="RefSeq" id="WP_257715867.1">
    <property type="nucleotide sequence ID" value="NZ_JANJOU010000006.1"/>
</dbReference>
<reference evidence="2 3" key="1">
    <citation type="submission" date="2022-06" db="EMBL/GenBank/DDBJ databases">
        <title>Roseomonas CN29.</title>
        <authorList>
            <person name="Cheng Y."/>
            <person name="He X."/>
        </authorList>
    </citation>
    <scope>NUCLEOTIDE SEQUENCE [LARGE SCALE GENOMIC DNA]</scope>
    <source>
        <strain evidence="2 3">CN29</strain>
    </source>
</reference>
<evidence type="ECO:0000313" key="2">
    <source>
        <dbReference type="EMBL" id="MCR0982192.1"/>
    </source>
</evidence>
<name>A0ABT1X273_9PROT</name>
<dbReference type="EMBL" id="JANJOU010000006">
    <property type="protein sequence ID" value="MCR0982192.1"/>
    <property type="molecule type" value="Genomic_DNA"/>
</dbReference>
<feature type="region of interest" description="Disordered" evidence="1">
    <location>
        <begin position="183"/>
        <end position="209"/>
    </location>
</feature>
<dbReference type="InterPro" id="IPR002523">
    <property type="entry name" value="MgTranspt_CorA/ZnTranspt_ZntB"/>
</dbReference>
<keyword evidence="3" id="KW-1185">Reference proteome</keyword>
<dbReference type="Pfam" id="PF01544">
    <property type="entry name" value="CorA"/>
    <property type="match status" value="1"/>
</dbReference>
<dbReference type="Proteomes" id="UP001524642">
    <property type="component" value="Unassembled WGS sequence"/>
</dbReference>
<evidence type="ECO:0000313" key="3">
    <source>
        <dbReference type="Proteomes" id="UP001524642"/>
    </source>
</evidence>